<dbReference type="InterPro" id="IPR036291">
    <property type="entry name" value="NAD(P)-bd_dom_sf"/>
</dbReference>
<dbReference type="RefSeq" id="WP_343960505.1">
    <property type="nucleotide sequence ID" value="NZ_BAAAKZ010000008.1"/>
</dbReference>
<name>A0ABW3TSQ0_9MICO</name>
<gene>
    <name evidence="2" type="ORF">ACFQ3U_11580</name>
</gene>
<dbReference type="InterPro" id="IPR016040">
    <property type="entry name" value="NAD(P)-bd_dom"/>
</dbReference>
<dbReference type="Pfam" id="PF13460">
    <property type="entry name" value="NAD_binding_10"/>
    <property type="match status" value="1"/>
</dbReference>
<organism evidence="2 3">
    <name type="scientific">Leucobacter albus</name>
    <dbReference type="NCBI Taxonomy" id="272210"/>
    <lineage>
        <taxon>Bacteria</taxon>
        <taxon>Bacillati</taxon>
        <taxon>Actinomycetota</taxon>
        <taxon>Actinomycetes</taxon>
        <taxon>Micrococcales</taxon>
        <taxon>Microbacteriaceae</taxon>
        <taxon>Leucobacter</taxon>
    </lineage>
</organism>
<comment type="caution">
    <text evidence="2">The sequence shown here is derived from an EMBL/GenBank/DDBJ whole genome shotgun (WGS) entry which is preliminary data.</text>
</comment>
<dbReference type="CDD" id="cd05243">
    <property type="entry name" value="SDR_a5"/>
    <property type="match status" value="1"/>
</dbReference>
<dbReference type="PANTHER" id="PTHR15020">
    <property type="entry name" value="FLAVIN REDUCTASE-RELATED"/>
    <property type="match status" value="1"/>
</dbReference>
<feature type="domain" description="NAD(P)-binding" evidence="1">
    <location>
        <begin position="14"/>
        <end position="198"/>
    </location>
</feature>
<dbReference type="EMBL" id="JBHTLY010000005">
    <property type="protein sequence ID" value="MFD1202533.1"/>
    <property type="molecule type" value="Genomic_DNA"/>
</dbReference>
<evidence type="ECO:0000313" key="2">
    <source>
        <dbReference type="EMBL" id="MFD1202533.1"/>
    </source>
</evidence>
<protein>
    <submittedName>
        <fullName evidence="2">SDR family oxidoreductase</fullName>
    </submittedName>
</protein>
<sequence>MTPKHSSLTIAIVGGHGQIALRTTALLTAAGHRVLSVIRNPDQAAEIERAGGEPVVVDIERATDGDLAAAVAEADTLLFAAGAGPGSGPARKETVDYQGALTTMAAAARLGARVVQISYIGVANTPPAGTSPDFLAYQLAKHRADLALQASGLDWLIVRPGTLTNDPESGRVETGALERGPVSRANVARVLAEVLLRPDLNGFAFDLLDGDTPVADAVAALAQH</sequence>
<dbReference type="Gene3D" id="3.40.50.720">
    <property type="entry name" value="NAD(P)-binding Rossmann-like Domain"/>
    <property type="match status" value="1"/>
</dbReference>
<proteinExistence type="predicted"/>
<dbReference type="SUPFAM" id="SSF51735">
    <property type="entry name" value="NAD(P)-binding Rossmann-fold domains"/>
    <property type="match status" value="1"/>
</dbReference>
<keyword evidence="3" id="KW-1185">Reference proteome</keyword>
<dbReference type="Proteomes" id="UP001597181">
    <property type="component" value="Unassembled WGS sequence"/>
</dbReference>
<reference evidence="3" key="1">
    <citation type="journal article" date="2019" name="Int. J. Syst. Evol. Microbiol.">
        <title>The Global Catalogue of Microorganisms (GCM) 10K type strain sequencing project: providing services to taxonomists for standard genome sequencing and annotation.</title>
        <authorList>
            <consortium name="The Broad Institute Genomics Platform"/>
            <consortium name="The Broad Institute Genome Sequencing Center for Infectious Disease"/>
            <person name="Wu L."/>
            <person name="Ma J."/>
        </authorList>
    </citation>
    <scope>NUCLEOTIDE SEQUENCE [LARGE SCALE GENOMIC DNA]</scope>
    <source>
        <strain evidence="3">CCUG 50213</strain>
    </source>
</reference>
<evidence type="ECO:0000313" key="3">
    <source>
        <dbReference type="Proteomes" id="UP001597181"/>
    </source>
</evidence>
<evidence type="ECO:0000259" key="1">
    <source>
        <dbReference type="Pfam" id="PF13460"/>
    </source>
</evidence>
<dbReference type="PANTHER" id="PTHR15020:SF50">
    <property type="entry name" value="UPF0659 PROTEIN YMR090W"/>
    <property type="match status" value="1"/>
</dbReference>
<accession>A0ABW3TSQ0</accession>